<dbReference type="SUPFAM" id="SSF48431">
    <property type="entry name" value="Lipovitellin-phosvitin complex, superhelical domain"/>
    <property type="match status" value="1"/>
</dbReference>
<protein>
    <submittedName>
        <fullName evidence="2">Hypp9722 protein</fullName>
    </submittedName>
</protein>
<dbReference type="AlphaFoldDB" id="A0A8S4MNX4"/>
<evidence type="ECO:0000313" key="2">
    <source>
        <dbReference type="EMBL" id="CAH1277629.1"/>
    </source>
</evidence>
<feature type="domain" description="Vitellogenin" evidence="1">
    <location>
        <begin position="54"/>
        <end position="168"/>
    </location>
</feature>
<dbReference type="InterPro" id="IPR011030">
    <property type="entry name" value="Lipovitellin_superhlx_dom"/>
</dbReference>
<keyword evidence="3" id="KW-1185">Reference proteome</keyword>
<dbReference type="GO" id="GO:0005319">
    <property type="term" value="F:lipid transporter activity"/>
    <property type="evidence" value="ECO:0007669"/>
    <property type="project" value="InterPro"/>
</dbReference>
<organism evidence="2 3">
    <name type="scientific">Branchiostoma lanceolatum</name>
    <name type="common">Common lancelet</name>
    <name type="synonym">Amphioxus lanceolatum</name>
    <dbReference type="NCBI Taxonomy" id="7740"/>
    <lineage>
        <taxon>Eukaryota</taxon>
        <taxon>Metazoa</taxon>
        <taxon>Chordata</taxon>
        <taxon>Cephalochordata</taxon>
        <taxon>Leptocardii</taxon>
        <taxon>Amphioxiformes</taxon>
        <taxon>Branchiostomatidae</taxon>
        <taxon>Branchiostoma</taxon>
    </lineage>
</organism>
<comment type="caution">
    <text evidence="2">The sequence shown here is derived from an EMBL/GenBank/DDBJ whole genome shotgun (WGS) entry which is preliminary data.</text>
</comment>
<sequence>MTFVRKKPLSDDVILPSNLTSGSLIVVQPEQPDLPLEGLQEDIIGNLTCVRKHQTKDQSRTRSTCFLQLVKLIRRLSEADLGALSSRFVKVRYQNRVEEENCDIMVDALGSVGTESAQKFLTLKVLKAEGAPAKLAQRMLISYVSMTTPPIEDFLTAIEEICFTKNVGYKEPMRAADPQ</sequence>
<dbReference type="EMBL" id="CAKMNS010000431">
    <property type="protein sequence ID" value="CAH1277629.1"/>
    <property type="molecule type" value="Genomic_DNA"/>
</dbReference>
<dbReference type="Proteomes" id="UP000838412">
    <property type="component" value="Unassembled WGS sequence"/>
</dbReference>
<name>A0A8S4MNX4_BRALA</name>
<proteinExistence type="predicted"/>
<dbReference type="Gene3D" id="1.25.10.20">
    <property type="entry name" value="Vitellinogen, superhelical"/>
    <property type="match status" value="1"/>
</dbReference>
<dbReference type="OrthoDB" id="6107827at2759"/>
<evidence type="ECO:0000259" key="1">
    <source>
        <dbReference type="Pfam" id="PF01347"/>
    </source>
</evidence>
<gene>
    <name evidence="2" type="primary">Hypp9722</name>
    <name evidence="2" type="ORF">BLAG_LOCUS26363</name>
</gene>
<reference evidence="2" key="1">
    <citation type="submission" date="2022-01" db="EMBL/GenBank/DDBJ databases">
        <authorList>
            <person name="Braso-Vives M."/>
        </authorList>
    </citation>
    <scope>NUCLEOTIDE SEQUENCE</scope>
</reference>
<dbReference type="Pfam" id="PF01347">
    <property type="entry name" value="Vitellogenin_N"/>
    <property type="match status" value="1"/>
</dbReference>
<evidence type="ECO:0000313" key="3">
    <source>
        <dbReference type="Proteomes" id="UP000838412"/>
    </source>
</evidence>
<dbReference type="InterPro" id="IPR001747">
    <property type="entry name" value="Vitellogenin_N"/>
</dbReference>
<accession>A0A8S4MNX4</accession>